<feature type="transmembrane region" description="Helical" evidence="6">
    <location>
        <begin position="128"/>
        <end position="146"/>
    </location>
</feature>
<dbReference type="VEuPathDB" id="FungiDB:LCOR_03211.1"/>
<dbReference type="OrthoDB" id="191139at2759"/>
<gene>
    <name evidence="7" type="ORF">LCOR_03211.1</name>
</gene>
<feature type="transmembrane region" description="Helical" evidence="6">
    <location>
        <begin position="87"/>
        <end position="108"/>
    </location>
</feature>
<dbReference type="Proteomes" id="UP000027586">
    <property type="component" value="Unassembled WGS sequence"/>
</dbReference>
<keyword evidence="3 6" id="KW-1133">Transmembrane helix</keyword>
<reference evidence="7" key="1">
    <citation type="submission" date="2013-08" db="EMBL/GenBank/DDBJ databases">
        <title>Gene expansion shapes genome architecture in the human pathogen Lichtheimia corymbifera: an evolutionary genomics analysis in the ancient terrestrial Mucorales (Mucoromycotina).</title>
        <authorList>
            <person name="Schwartze V.U."/>
            <person name="Winter S."/>
            <person name="Shelest E."/>
            <person name="Marcet-Houben M."/>
            <person name="Horn F."/>
            <person name="Wehner S."/>
            <person name="Hoffmann K."/>
            <person name="Riege K."/>
            <person name="Sammeth M."/>
            <person name="Nowrousian M."/>
            <person name="Valiante V."/>
            <person name="Linde J."/>
            <person name="Jacobsen I.D."/>
            <person name="Marz M."/>
            <person name="Brakhage A.A."/>
            <person name="Gabaldon T."/>
            <person name="Bocker S."/>
            <person name="Voigt K."/>
        </authorList>
    </citation>
    <scope>NUCLEOTIDE SEQUENCE [LARGE SCALE GENOMIC DNA]</scope>
    <source>
        <strain evidence="7">FSU 9682</strain>
    </source>
</reference>
<accession>A0A068RPT9</accession>
<dbReference type="EMBL" id="CBTN010000010">
    <property type="protein sequence ID" value="CDH51632.1"/>
    <property type="molecule type" value="Genomic_DNA"/>
</dbReference>
<feature type="region of interest" description="Disordered" evidence="5">
    <location>
        <begin position="193"/>
        <end position="251"/>
    </location>
</feature>
<keyword evidence="4 6" id="KW-0472">Membrane</keyword>
<protein>
    <submittedName>
        <fullName evidence="7">Auxin efflux carrier superfamily</fullName>
    </submittedName>
</protein>
<dbReference type="PANTHER" id="PTHR31794:SF2">
    <property type="entry name" value="AUXIN EFFLUX TRANSPORTER FAMILY PROTEIN (EUROFUNG)"/>
    <property type="match status" value="1"/>
</dbReference>
<name>A0A068RPT9_9FUNG</name>
<organism evidence="7 8">
    <name type="scientific">Lichtheimia corymbifera JMRC:FSU:9682</name>
    <dbReference type="NCBI Taxonomy" id="1263082"/>
    <lineage>
        <taxon>Eukaryota</taxon>
        <taxon>Fungi</taxon>
        <taxon>Fungi incertae sedis</taxon>
        <taxon>Mucoromycota</taxon>
        <taxon>Mucoromycotina</taxon>
        <taxon>Mucoromycetes</taxon>
        <taxon>Mucorales</taxon>
        <taxon>Lichtheimiaceae</taxon>
        <taxon>Lichtheimia</taxon>
    </lineage>
</organism>
<evidence type="ECO:0000256" key="3">
    <source>
        <dbReference type="ARBA" id="ARBA00022989"/>
    </source>
</evidence>
<evidence type="ECO:0000256" key="2">
    <source>
        <dbReference type="ARBA" id="ARBA00022692"/>
    </source>
</evidence>
<dbReference type="AlphaFoldDB" id="A0A068RPT9"/>
<dbReference type="STRING" id="1263082.A0A068RPT9"/>
<evidence type="ECO:0000256" key="5">
    <source>
        <dbReference type="SAM" id="MobiDB-lite"/>
    </source>
</evidence>
<evidence type="ECO:0000256" key="1">
    <source>
        <dbReference type="ARBA" id="ARBA00004141"/>
    </source>
</evidence>
<dbReference type="GO" id="GO:0055085">
    <property type="term" value="P:transmembrane transport"/>
    <property type="evidence" value="ECO:0007669"/>
    <property type="project" value="InterPro"/>
</dbReference>
<comment type="caution">
    <text evidence="7">The sequence shown here is derived from an EMBL/GenBank/DDBJ whole genome shotgun (WGS) entry which is preliminary data.</text>
</comment>
<feature type="transmembrane region" description="Helical" evidence="6">
    <location>
        <begin position="363"/>
        <end position="388"/>
    </location>
</feature>
<dbReference type="GO" id="GO:0016020">
    <property type="term" value="C:membrane"/>
    <property type="evidence" value="ECO:0007669"/>
    <property type="project" value="UniProtKB-SubCell"/>
</dbReference>
<dbReference type="PANTHER" id="PTHR31794">
    <property type="entry name" value="AUXIN EFFLUX TRANSPORTER FAMILY PROTEIN (EUROFUNG)"/>
    <property type="match status" value="1"/>
</dbReference>
<evidence type="ECO:0000313" key="7">
    <source>
        <dbReference type="EMBL" id="CDH51632.1"/>
    </source>
</evidence>
<feature type="transmembrane region" description="Helical" evidence="6">
    <location>
        <begin position="54"/>
        <end position="75"/>
    </location>
</feature>
<dbReference type="InterPro" id="IPR004776">
    <property type="entry name" value="Mem_transp_PIN-like"/>
</dbReference>
<proteinExistence type="predicted"/>
<feature type="transmembrane region" description="Helical" evidence="6">
    <location>
        <begin position="400"/>
        <end position="423"/>
    </location>
</feature>
<dbReference type="GO" id="GO:0005783">
    <property type="term" value="C:endoplasmic reticulum"/>
    <property type="evidence" value="ECO:0007669"/>
    <property type="project" value="TreeGrafter"/>
</dbReference>
<evidence type="ECO:0000256" key="6">
    <source>
        <dbReference type="SAM" id="Phobius"/>
    </source>
</evidence>
<keyword evidence="2 6" id="KW-0812">Transmembrane</keyword>
<sequence>MMVVLFGLCLTRMGIFTMDKQKWLSKTNLVFFTPCLLFSNIASTISIQKLCAYWPIPAFYFTFAFVSWLLAHVVSRMAGLNAQYRRFVLACSVFGNTNSMPIAIITSLAVSEAGQILFWDADDSQEFVAARGISYTLFYAIFGNLLRWSYGYGLLQKTEQDLLDEQQEHDMHGRAESGKLNGGTEIVISKGYGSCSPIQDDNDDDDQGRHQQGRMPDRRLSSMTLTAATDQDGDDDVKQSYTAAPPATPKETQLLASFPTLPAMDDSHKNSNSISDLIMQAGQRIHRFMSPPLYAAFLALVVGLTPLKHLLYAKDSFLYPCLTKAIENCGRAAVPLILTTLGAQLYIISTSQHSAAPAMMKPVISAILVRMVIMPFVVAPITIAFVVYGARISLLATDPVFITMMVVLGCSPTAINLVQITQVNGVFEEEMLRMLFWTYGVVCIPVCTAVVFLGLTIVDKVMLY</sequence>
<dbReference type="Pfam" id="PF03547">
    <property type="entry name" value="Mem_trans"/>
    <property type="match status" value="1"/>
</dbReference>
<evidence type="ECO:0000256" key="4">
    <source>
        <dbReference type="ARBA" id="ARBA00023136"/>
    </source>
</evidence>
<feature type="transmembrane region" description="Helical" evidence="6">
    <location>
        <begin position="293"/>
        <end position="312"/>
    </location>
</feature>
<comment type="subcellular location">
    <subcellularLocation>
        <location evidence="1">Membrane</location>
        <topology evidence="1">Multi-pass membrane protein</topology>
    </subcellularLocation>
</comment>
<evidence type="ECO:0000313" key="8">
    <source>
        <dbReference type="Proteomes" id="UP000027586"/>
    </source>
</evidence>
<feature type="transmembrane region" description="Helical" evidence="6">
    <location>
        <begin position="435"/>
        <end position="458"/>
    </location>
</feature>
<keyword evidence="8" id="KW-1185">Reference proteome</keyword>